<keyword evidence="2 6" id="KW-0812">Transmembrane</keyword>
<feature type="transmembrane region" description="Helical" evidence="6">
    <location>
        <begin position="382"/>
        <end position="403"/>
    </location>
</feature>
<dbReference type="GO" id="GO:0000064">
    <property type="term" value="F:L-ornithine transmembrane transporter activity"/>
    <property type="evidence" value="ECO:0007669"/>
    <property type="project" value="TreeGrafter"/>
</dbReference>
<feature type="compositionally biased region" description="Basic and acidic residues" evidence="5">
    <location>
        <begin position="591"/>
        <end position="611"/>
    </location>
</feature>
<feature type="transmembrane region" description="Helical" evidence="6">
    <location>
        <begin position="563"/>
        <end position="580"/>
    </location>
</feature>
<feature type="transmembrane region" description="Helical" evidence="6">
    <location>
        <begin position="79"/>
        <end position="99"/>
    </location>
</feature>
<feature type="transmembrane region" description="Helical" evidence="6">
    <location>
        <begin position="111"/>
        <end position="129"/>
    </location>
</feature>
<dbReference type="GO" id="GO:0005886">
    <property type="term" value="C:plasma membrane"/>
    <property type="evidence" value="ECO:0007669"/>
    <property type="project" value="TreeGrafter"/>
</dbReference>
<feature type="transmembrane region" description="Helical" evidence="6">
    <location>
        <begin position="288"/>
        <end position="313"/>
    </location>
</feature>
<keyword evidence="9" id="KW-1185">Reference proteome</keyword>
<dbReference type="Pfam" id="PF13906">
    <property type="entry name" value="AA_permease_C"/>
    <property type="match status" value="1"/>
</dbReference>
<proteinExistence type="predicted"/>
<dbReference type="FunFam" id="1.20.1740.10:FF:000010">
    <property type="entry name" value="probable cationic amino acid transporter"/>
    <property type="match status" value="1"/>
</dbReference>
<feature type="transmembrane region" description="Helical" evidence="6">
    <location>
        <begin position="469"/>
        <end position="488"/>
    </location>
</feature>
<feature type="transmembrane region" description="Helical" evidence="6">
    <location>
        <begin position="409"/>
        <end position="428"/>
    </location>
</feature>
<feature type="transmembrane region" description="Helical" evidence="6">
    <location>
        <begin position="500"/>
        <end position="520"/>
    </location>
</feature>
<evidence type="ECO:0000256" key="2">
    <source>
        <dbReference type="ARBA" id="ARBA00022692"/>
    </source>
</evidence>
<dbReference type="PIRSF" id="PIRSF006060">
    <property type="entry name" value="AA_transporter"/>
    <property type="match status" value="1"/>
</dbReference>
<dbReference type="AlphaFoldDB" id="A0A653C7N8"/>
<dbReference type="GO" id="GO:0015189">
    <property type="term" value="F:L-lysine transmembrane transporter activity"/>
    <property type="evidence" value="ECO:0007669"/>
    <property type="project" value="TreeGrafter"/>
</dbReference>
<gene>
    <name evidence="8" type="ORF">CALMAC_LOCUS6875</name>
</gene>
<dbReference type="Gene3D" id="1.20.1740.10">
    <property type="entry name" value="Amino acid/polyamine transporter I"/>
    <property type="match status" value="1"/>
</dbReference>
<dbReference type="Pfam" id="PF13520">
    <property type="entry name" value="AA_permease_2"/>
    <property type="match status" value="1"/>
</dbReference>
<dbReference type="Proteomes" id="UP000410492">
    <property type="component" value="Unassembled WGS sequence"/>
</dbReference>
<evidence type="ECO:0000256" key="4">
    <source>
        <dbReference type="ARBA" id="ARBA00023136"/>
    </source>
</evidence>
<feature type="transmembrane region" description="Helical" evidence="6">
    <location>
        <begin position="205"/>
        <end position="223"/>
    </location>
</feature>
<evidence type="ECO:0000313" key="8">
    <source>
        <dbReference type="EMBL" id="VEN43875.1"/>
    </source>
</evidence>
<dbReference type="OrthoDB" id="3900342at2759"/>
<feature type="domain" description="Cationic amino acid transporter C-terminal" evidence="7">
    <location>
        <begin position="532"/>
        <end position="582"/>
    </location>
</feature>
<evidence type="ECO:0000256" key="1">
    <source>
        <dbReference type="ARBA" id="ARBA00004141"/>
    </source>
</evidence>
<dbReference type="GO" id="GO:0061459">
    <property type="term" value="F:L-arginine transmembrane transporter activity"/>
    <property type="evidence" value="ECO:0007669"/>
    <property type="project" value="TreeGrafter"/>
</dbReference>
<feature type="transmembrane region" description="Helical" evidence="6">
    <location>
        <begin position="175"/>
        <end position="193"/>
    </location>
</feature>
<feature type="transmembrane region" description="Helical" evidence="6">
    <location>
        <begin position="42"/>
        <end position="67"/>
    </location>
</feature>
<evidence type="ECO:0000313" key="9">
    <source>
        <dbReference type="Proteomes" id="UP000410492"/>
    </source>
</evidence>
<evidence type="ECO:0000256" key="3">
    <source>
        <dbReference type="ARBA" id="ARBA00022989"/>
    </source>
</evidence>
<dbReference type="PANTHER" id="PTHR43243">
    <property type="entry name" value="INNER MEMBRANE TRANSPORTER YGJI-RELATED"/>
    <property type="match status" value="1"/>
</dbReference>
<protein>
    <recommendedName>
        <fullName evidence="7">Cationic amino acid transporter C-terminal domain-containing protein</fullName>
    </recommendedName>
</protein>
<keyword evidence="3 6" id="KW-1133">Transmembrane helix</keyword>
<name>A0A653C7N8_CALMS</name>
<reference evidence="8 9" key="1">
    <citation type="submission" date="2019-01" db="EMBL/GenBank/DDBJ databases">
        <authorList>
            <person name="Sayadi A."/>
        </authorList>
    </citation>
    <scope>NUCLEOTIDE SEQUENCE [LARGE SCALE GENOMIC DNA]</scope>
</reference>
<evidence type="ECO:0000259" key="7">
    <source>
        <dbReference type="Pfam" id="PF13906"/>
    </source>
</evidence>
<comment type="subcellular location">
    <subcellularLocation>
        <location evidence="1">Membrane</location>
        <topology evidence="1">Multi-pass membrane protein</topology>
    </subcellularLocation>
</comment>
<accession>A0A653C7N8</accession>
<dbReference type="EMBL" id="CAACVG010007148">
    <property type="protein sequence ID" value="VEN43875.1"/>
    <property type="molecule type" value="Genomic_DNA"/>
</dbReference>
<evidence type="ECO:0000256" key="5">
    <source>
        <dbReference type="SAM" id="MobiDB-lite"/>
    </source>
</evidence>
<sequence length="611" mass="67012">MEEFDVILNLTKTMKLTLPKWSSTFSALSRKKRVVENEETELARVLTTFDLTALGVGSTLGVGVYVLAGDVAKHTAGPAVIISFVIAALASILAGLCYAEFGARVPKAGSAYVYSYVCVGEFFAFIIGWNLILEYLIGSATVTKAIFLYIDELANRTMTGFFEENMPLGGDQVSSYADIFSLSLSVIFSVALACGAKESSLVNNVFTLTNIGVVLIVIISGLWKVDVSNWNRSAVEANGKGQGGFLPYGIKGIIKGAARCFYGFIGFDCIATASEEAKTPQKSIPLGVVLSLLVVFLAYFGMSTVITMILPYYEQDDQAPLAHIYNVLGWNVVKYIVSVGAICGLFASLLGAMFPLPRIIYAMASDGLLFKSLGKVHSHFQTPFIGTLIAGGLAGILACIFELTKLTEMMSIGTLLAYSMVAACVLVLRYSMDPADKKLEEKNSTKDQKFWIQVFNRHTIHPNPLTQKIVSLEISLYFICCFILSGFMTVFEDELYKGAAWPMIVCSILGTIVIVLLVLVSFQPISNENLGFSVPLIPWIPGVSIFINVYLMTNIQKDTWLKYTYWMLIGLFIYVSYGFWHSVERTSSTKPEGDLKDTQKSERANGDTLKY</sequence>
<organism evidence="8 9">
    <name type="scientific">Callosobruchus maculatus</name>
    <name type="common">Southern cowpea weevil</name>
    <name type="synonym">Pulse bruchid</name>
    <dbReference type="NCBI Taxonomy" id="64391"/>
    <lineage>
        <taxon>Eukaryota</taxon>
        <taxon>Metazoa</taxon>
        <taxon>Ecdysozoa</taxon>
        <taxon>Arthropoda</taxon>
        <taxon>Hexapoda</taxon>
        <taxon>Insecta</taxon>
        <taxon>Pterygota</taxon>
        <taxon>Neoptera</taxon>
        <taxon>Endopterygota</taxon>
        <taxon>Coleoptera</taxon>
        <taxon>Polyphaga</taxon>
        <taxon>Cucujiformia</taxon>
        <taxon>Chrysomeloidea</taxon>
        <taxon>Chrysomelidae</taxon>
        <taxon>Bruchinae</taxon>
        <taxon>Bruchini</taxon>
        <taxon>Callosobruchus</taxon>
    </lineage>
</organism>
<feature type="transmembrane region" description="Helical" evidence="6">
    <location>
        <begin position="333"/>
        <end position="361"/>
    </location>
</feature>
<dbReference type="InterPro" id="IPR029485">
    <property type="entry name" value="CAT_C"/>
</dbReference>
<feature type="transmembrane region" description="Helical" evidence="6">
    <location>
        <begin position="532"/>
        <end position="551"/>
    </location>
</feature>
<keyword evidence="4 6" id="KW-0472">Membrane</keyword>
<dbReference type="PANTHER" id="PTHR43243:SF103">
    <property type="entry name" value="LOW AFFINITY CATIONIC AMINO ACID TRANSPORTER 2-LIKE PROTEIN"/>
    <property type="match status" value="1"/>
</dbReference>
<dbReference type="GO" id="GO:0097638">
    <property type="term" value="P:L-arginine import across plasma membrane"/>
    <property type="evidence" value="ECO:0007669"/>
    <property type="project" value="TreeGrafter"/>
</dbReference>
<evidence type="ECO:0000256" key="6">
    <source>
        <dbReference type="SAM" id="Phobius"/>
    </source>
</evidence>
<dbReference type="InterPro" id="IPR002293">
    <property type="entry name" value="AA/rel_permease1"/>
</dbReference>
<feature type="region of interest" description="Disordered" evidence="5">
    <location>
        <begin position="586"/>
        <end position="611"/>
    </location>
</feature>